<dbReference type="Proteomes" id="UP000199607">
    <property type="component" value="Unassembled WGS sequence"/>
</dbReference>
<gene>
    <name evidence="2" type="ORF">SAMN04487950_3839</name>
</gene>
<keyword evidence="1" id="KW-0472">Membrane</keyword>
<keyword evidence="1" id="KW-1133">Transmembrane helix</keyword>
<dbReference type="AlphaFoldDB" id="A0A1I4HV80"/>
<evidence type="ECO:0000313" key="2">
    <source>
        <dbReference type="EMBL" id="SFL45673.1"/>
    </source>
</evidence>
<accession>A0A1I4HV80</accession>
<feature type="transmembrane region" description="Helical" evidence="1">
    <location>
        <begin position="68"/>
        <end position="85"/>
    </location>
</feature>
<evidence type="ECO:0000256" key="1">
    <source>
        <dbReference type="SAM" id="Phobius"/>
    </source>
</evidence>
<proteinExistence type="predicted"/>
<feature type="transmembrane region" description="Helical" evidence="1">
    <location>
        <begin position="42"/>
        <end position="59"/>
    </location>
</feature>
<protein>
    <submittedName>
        <fullName evidence="2">Uncharacterized protein</fullName>
    </submittedName>
</protein>
<organism evidence="2 3">
    <name type="scientific">Halogranum rubrum</name>
    <dbReference type="NCBI Taxonomy" id="553466"/>
    <lineage>
        <taxon>Archaea</taxon>
        <taxon>Methanobacteriati</taxon>
        <taxon>Methanobacteriota</taxon>
        <taxon>Stenosarchaea group</taxon>
        <taxon>Halobacteria</taxon>
        <taxon>Halobacteriales</taxon>
        <taxon>Haloferacaceae</taxon>
    </lineage>
</organism>
<sequence>MSLLSERQSIVLEVVAQVSVVVYFVAIYPYGQLLSLDSFQPLLYGLGIGAAVGIGYILLDGRQPSPGSSLDTLGAFLLLIVIGVLRDVFPLVTPILIVTPVLVILIARGPNYFRLIFHSEAS</sequence>
<keyword evidence="3" id="KW-1185">Reference proteome</keyword>
<feature type="transmembrane region" description="Helical" evidence="1">
    <location>
        <begin position="12"/>
        <end position="30"/>
    </location>
</feature>
<feature type="transmembrane region" description="Helical" evidence="1">
    <location>
        <begin position="91"/>
        <end position="107"/>
    </location>
</feature>
<reference evidence="3" key="1">
    <citation type="submission" date="2016-10" db="EMBL/GenBank/DDBJ databases">
        <authorList>
            <person name="Varghese N."/>
            <person name="Submissions S."/>
        </authorList>
    </citation>
    <scope>NUCLEOTIDE SEQUENCE [LARGE SCALE GENOMIC DNA]</scope>
    <source>
        <strain evidence="3">CGMCC 1.7738</strain>
    </source>
</reference>
<dbReference type="EMBL" id="FOTC01000006">
    <property type="protein sequence ID" value="SFL45673.1"/>
    <property type="molecule type" value="Genomic_DNA"/>
</dbReference>
<name>A0A1I4HV80_9EURY</name>
<evidence type="ECO:0000313" key="3">
    <source>
        <dbReference type="Proteomes" id="UP000199607"/>
    </source>
</evidence>
<keyword evidence="1" id="KW-0812">Transmembrane</keyword>